<feature type="compositionally biased region" description="Polar residues" evidence="1">
    <location>
        <begin position="16"/>
        <end position="36"/>
    </location>
</feature>
<proteinExistence type="predicted"/>
<sequence>MSSPSSSISFSVEPSGNSREPSVRSRTNSVFTDNSSTIRDTDSFTSDVSSIVSESGLARIKKKRSIFGTIKRIVRKDKSKRADEISNMQKDIITEMIAYTYSPAHKNALPVWNQRLHPEAFYTSRLLNFPELSKLSQKPDSKIYKEGTFLFTSLTTDNFTQISKPSIVLGTSANSDYEFRALDYNIDISVDTGLEDIFANFRLSDQ</sequence>
<feature type="compositionally biased region" description="Low complexity" evidence="1">
    <location>
        <begin position="1"/>
        <end position="15"/>
    </location>
</feature>
<comment type="caution">
    <text evidence="2">The sequence shown here is derived from an EMBL/GenBank/DDBJ whole genome shotgun (WGS) entry which is preliminary data.</text>
</comment>
<reference evidence="2" key="1">
    <citation type="submission" date="2021-06" db="EMBL/GenBank/DDBJ databases">
        <authorList>
            <person name="Kallberg Y."/>
            <person name="Tangrot J."/>
            <person name="Rosling A."/>
        </authorList>
    </citation>
    <scope>NUCLEOTIDE SEQUENCE</scope>
    <source>
        <strain evidence="2">FL130A</strain>
    </source>
</reference>
<keyword evidence="3" id="KW-1185">Reference proteome</keyword>
<evidence type="ECO:0000313" key="3">
    <source>
        <dbReference type="Proteomes" id="UP000789508"/>
    </source>
</evidence>
<organism evidence="2 3">
    <name type="scientific">Ambispora leptoticha</name>
    <dbReference type="NCBI Taxonomy" id="144679"/>
    <lineage>
        <taxon>Eukaryota</taxon>
        <taxon>Fungi</taxon>
        <taxon>Fungi incertae sedis</taxon>
        <taxon>Mucoromycota</taxon>
        <taxon>Glomeromycotina</taxon>
        <taxon>Glomeromycetes</taxon>
        <taxon>Archaeosporales</taxon>
        <taxon>Ambisporaceae</taxon>
        <taxon>Ambispora</taxon>
    </lineage>
</organism>
<feature type="non-terminal residue" evidence="2">
    <location>
        <position position="206"/>
    </location>
</feature>
<name>A0A9N9FGQ8_9GLOM</name>
<dbReference type="OrthoDB" id="1668230at2759"/>
<feature type="region of interest" description="Disordered" evidence="1">
    <location>
        <begin position="1"/>
        <end position="36"/>
    </location>
</feature>
<accession>A0A9N9FGQ8</accession>
<protein>
    <submittedName>
        <fullName evidence="2">4345_t:CDS:1</fullName>
    </submittedName>
</protein>
<dbReference type="EMBL" id="CAJVPS010001354">
    <property type="protein sequence ID" value="CAG8534929.1"/>
    <property type="molecule type" value="Genomic_DNA"/>
</dbReference>
<dbReference type="AlphaFoldDB" id="A0A9N9FGQ8"/>
<gene>
    <name evidence="2" type="ORF">ALEPTO_LOCUS5123</name>
</gene>
<dbReference type="Proteomes" id="UP000789508">
    <property type="component" value="Unassembled WGS sequence"/>
</dbReference>
<evidence type="ECO:0000256" key="1">
    <source>
        <dbReference type="SAM" id="MobiDB-lite"/>
    </source>
</evidence>
<evidence type="ECO:0000313" key="2">
    <source>
        <dbReference type="EMBL" id="CAG8534929.1"/>
    </source>
</evidence>